<evidence type="ECO:0000313" key="3">
    <source>
        <dbReference type="Proteomes" id="UP001501081"/>
    </source>
</evidence>
<comment type="caution">
    <text evidence="2">The sequence shown here is derived from an EMBL/GenBank/DDBJ whole genome shotgun (WGS) entry which is preliminary data.</text>
</comment>
<protein>
    <submittedName>
        <fullName evidence="2">Uncharacterized protein</fullName>
    </submittedName>
</protein>
<accession>A0ABP7NV91</accession>
<keyword evidence="3" id="KW-1185">Reference proteome</keyword>
<feature type="region of interest" description="Disordered" evidence="1">
    <location>
        <begin position="193"/>
        <end position="217"/>
    </location>
</feature>
<dbReference type="Proteomes" id="UP001501081">
    <property type="component" value="Unassembled WGS sequence"/>
</dbReference>
<reference evidence="3" key="1">
    <citation type="journal article" date="2019" name="Int. J. Syst. Evol. Microbiol.">
        <title>The Global Catalogue of Microorganisms (GCM) 10K type strain sequencing project: providing services to taxonomists for standard genome sequencing and annotation.</title>
        <authorList>
            <consortium name="The Broad Institute Genomics Platform"/>
            <consortium name="The Broad Institute Genome Sequencing Center for Infectious Disease"/>
            <person name="Wu L."/>
            <person name="Ma J."/>
        </authorList>
    </citation>
    <scope>NUCLEOTIDE SEQUENCE [LARGE SCALE GENOMIC DNA]</scope>
    <source>
        <strain evidence="3">JCM 17338</strain>
    </source>
</reference>
<dbReference type="RefSeq" id="WP_344764865.1">
    <property type="nucleotide sequence ID" value="NZ_BAABAK010000003.1"/>
</dbReference>
<gene>
    <name evidence="2" type="ORF">GCM10022246_06270</name>
</gene>
<proteinExistence type="predicted"/>
<organism evidence="2 3">
    <name type="scientific">Pedobacter ginsengiterrae</name>
    <dbReference type="NCBI Taxonomy" id="871696"/>
    <lineage>
        <taxon>Bacteria</taxon>
        <taxon>Pseudomonadati</taxon>
        <taxon>Bacteroidota</taxon>
        <taxon>Sphingobacteriia</taxon>
        <taxon>Sphingobacteriales</taxon>
        <taxon>Sphingobacteriaceae</taxon>
        <taxon>Pedobacter</taxon>
    </lineage>
</organism>
<evidence type="ECO:0000256" key="1">
    <source>
        <dbReference type="SAM" id="MobiDB-lite"/>
    </source>
</evidence>
<name>A0ABP7NV91_9SPHI</name>
<dbReference type="EMBL" id="BAABAK010000003">
    <property type="protein sequence ID" value="GAA3954880.1"/>
    <property type="molecule type" value="Genomic_DNA"/>
</dbReference>
<sequence>MMNQQDIFRKIGNILTELNEQYQFLAKNAENLNELEMELFLANADFLSDHVRIAQKLNTLTAPTHPAESDPNFLLEEQNTIVLPEITESYAADQEAPKSSSELEAFATAEEEEERVDIQPEEERIEDEIIHQETAEKLLEKDFFKPDQDDHTFEFVLGNHSADDKFDFEEKSVDEIFDRPLSRAEEEILAQKKRIHEKEQEPVNESLEAENDEIGPEPFLIPHEEEAKEESQTLFTQVESKPIEDIKVEKFDDPIISPPVEERPVFVPQAVPVKPVEEPKADKPTPSLNDLLAKTNGQTETVKAPIADLKQAINLNEKLLFIKDLFSGYNMAYSEAIDIVNKMPNFESADSFLQNNYAIKNNWAGKQNTVDQFYELLNRRFSK</sequence>
<evidence type="ECO:0000313" key="2">
    <source>
        <dbReference type="EMBL" id="GAA3954880.1"/>
    </source>
</evidence>